<dbReference type="STRING" id="1036612.A0A1L9TE70"/>
<evidence type="ECO:0000313" key="3">
    <source>
        <dbReference type="Proteomes" id="UP000184356"/>
    </source>
</evidence>
<dbReference type="CDD" id="cd08948">
    <property type="entry name" value="5beta-POR_like_SDR_a"/>
    <property type="match status" value="1"/>
</dbReference>
<accession>A0A1L9TE70</accession>
<dbReference type="PANTHER" id="PTHR32487:SF0">
    <property type="entry name" value="3-OXO-DELTA(4,5)-STEROID 5-BETA-REDUCTASE"/>
    <property type="match status" value="1"/>
</dbReference>
<keyword evidence="3" id="KW-1185">Reference proteome</keyword>
<dbReference type="InterPro" id="IPR036291">
    <property type="entry name" value="NAD(P)-bd_dom_sf"/>
</dbReference>
<dbReference type="Pfam" id="PF22917">
    <property type="entry name" value="PRISE"/>
    <property type="match status" value="1"/>
</dbReference>
<sequence length="424" mass="47003">MVSAIVTGATGITGSAIVHHLSKDPSYKKVYSVSRRDPGYQVSKIQHAAVDLQGSTDDMAKNLSGISAEYVYFCAYMAHDDPEELSRINGTMLSNFIQALESTGATKNLKRFVLTCGFKQYGVHLGNCKQPFSEDDPRLEGKMGGETWPPNFYFTQQRILSEAAARSTAKWDWVVTLPQDVIGFARGNFMNEATALGLYCTVSKVLPGSELPFPGCKANYFAFNTWTSANLHAQFCLWAAAAPKAGNNIFNVTNGDTESWQNLWPRLASRFGCKIPNPMFPNGGNPDTKGYKDYESSTVRMPNKHPLSARAADIGVSSDPSKEERPTLFSQIDPEKWAARADVNNAWGKVRDKYGLDQTAWDKATWDFITFALGRDWSCVGSMSKARKLGWTGYADTWDELVEVFEALEREGILPPAERLKADF</sequence>
<dbReference type="PANTHER" id="PTHR32487">
    <property type="entry name" value="3-OXO-DELTA(4,5)-STEROID 5-BETA-REDUCTASE"/>
    <property type="match status" value="1"/>
</dbReference>
<proteinExistence type="predicted"/>
<dbReference type="AlphaFoldDB" id="A0A1L9TE70"/>
<dbReference type="Proteomes" id="UP000184356">
    <property type="component" value="Unassembled WGS sequence"/>
</dbReference>
<dbReference type="Gene3D" id="3.40.50.720">
    <property type="entry name" value="NAD(P)-binding Rossmann-like Domain"/>
    <property type="match status" value="1"/>
</dbReference>
<feature type="domain" description="PRISE-like Rossmann-fold" evidence="1">
    <location>
        <begin position="59"/>
        <end position="286"/>
    </location>
</feature>
<dbReference type="RefSeq" id="XP_040701491.1">
    <property type="nucleotide sequence ID" value="XM_040843879.1"/>
</dbReference>
<protein>
    <recommendedName>
        <fullName evidence="1">PRISE-like Rossmann-fold domain-containing protein</fullName>
    </recommendedName>
</protein>
<dbReference type="VEuPathDB" id="FungiDB:ASPSYDRAFT_205279"/>
<dbReference type="SUPFAM" id="SSF51735">
    <property type="entry name" value="NAD(P)-binding Rossmann-fold domains"/>
    <property type="match status" value="1"/>
</dbReference>
<reference evidence="3" key="1">
    <citation type="journal article" date="2017" name="Genome Biol.">
        <title>Comparative genomics reveals high biological diversity and specific adaptations in the industrially and medically important fungal genus Aspergillus.</title>
        <authorList>
            <person name="de Vries R.P."/>
            <person name="Riley R."/>
            <person name="Wiebenga A."/>
            <person name="Aguilar-Osorio G."/>
            <person name="Amillis S."/>
            <person name="Uchima C.A."/>
            <person name="Anderluh G."/>
            <person name="Asadollahi M."/>
            <person name="Askin M."/>
            <person name="Barry K."/>
            <person name="Battaglia E."/>
            <person name="Bayram O."/>
            <person name="Benocci T."/>
            <person name="Braus-Stromeyer S.A."/>
            <person name="Caldana C."/>
            <person name="Canovas D."/>
            <person name="Cerqueira G.C."/>
            <person name="Chen F."/>
            <person name="Chen W."/>
            <person name="Choi C."/>
            <person name="Clum A."/>
            <person name="Dos Santos R.A."/>
            <person name="Damasio A.R."/>
            <person name="Diallinas G."/>
            <person name="Emri T."/>
            <person name="Fekete E."/>
            <person name="Flipphi M."/>
            <person name="Freyberg S."/>
            <person name="Gallo A."/>
            <person name="Gournas C."/>
            <person name="Habgood R."/>
            <person name="Hainaut M."/>
            <person name="Harispe M.L."/>
            <person name="Henrissat B."/>
            <person name="Hilden K.S."/>
            <person name="Hope R."/>
            <person name="Hossain A."/>
            <person name="Karabika E."/>
            <person name="Karaffa L."/>
            <person name="Karanyi Z."/>
            <person name="Krasevec N."/>
            <person name="Kuo A."/>
            <person name="Kusch H."/>
            <person name="LaButti K."/>
            <person name="Lagendijk E.L."/>
            <person name="Lapidus A."/>
            <person name="Levasseur A."/>
            <person name="Lindquist E."/>
            <person name="Lipzen A."/>
            <person name="Logrieco A.F."/>
            <person name="MacCabe A."/>
            <person name="Maekelae M.R."/>
            <person name="Malavazi I."/>
            <person name="Melin P."/>
            <person name="Meyer V."/>
            <person name="Mielnichuk N."/>
            <person name="Miskei M."/>
            <person name="Molnar A.P."/>
            <person name="Mule G."/>
            <person name="Ngan C.Y."/>
            <person name="Orejas M."/>
            <person name="Orosz E."/>
            <person name="Ouedraogo J.P."/>
            <person name="Overkamp K.M."/>
            <person name="Park H.-S."/>
            <person name="Perrone G."/>
            <person name="Piumi F."/>
            <person name="Punt P.J."/>
            <person name="Ram A.F."/>
            <person name="Ramon A."/>
            <person name="Rauscher S."/>
            <person name="Record E."/>
            <person name="Riano-Pachon D.M."/>
            <person name="Robert V."/>
            <person name="Roehrig J."/>
            <person name="Ruller R."/>
            <person name="Salamov A."/>
            <person name="Salih N.S."/>
            <person name="Samson R.A."/>
            <person name="Sandor E."/>
            <person name="Sanguinetti M."/>
            <person name="Schuetze T."/>
            <person name="Sepcic K."/>
            <person name="Shelest E."/>
            <person name="Sherlock G."/>
            <person name="Sophianopoulou V."/>
            <person name="Squina F.M."/>
            <person name="Sun H."/>
            <person name="Susca A."/>
            <person name="Todd R.B."/>
            <person name="Tsang A."/>
            <person name="Unkles S.E."/>
            <person name="van de Wiele N."/>
            <person name="van Rossen-Uffink D."/>
            <person name="Oliveira J.V."/>
            <person name="Vesth T.C."/>
            <person name="Visser J."/>
            <person name="Yu J.-H."/>
            <person name="Zhou M."/>
            <person name="Andersen M.R."/>
            <person name="Archer D.B."/>
            <person name="Baker S.E."/>
            <person name="Benoit I."/>
            <person name="Brakhage A.A."/>
            <person name="Braus G.H."/>
            <person name="Fischer R."/>
            <person name="Frisvad J.C."/>
            <person name="Goldman G.H."/>
            <person name="Houbraken J."/>
            <person name="Oakley B."/>
            <person name="Pocsi I."/>
            <person name="Scazzocchio C."/>
            <person name="Seiboth B."/>
            <person name="vanKuyk P.A."/>
            <person name="Wortman J."/>
            <person name="Dyer P.S."/>
            <person name="Grigoriev I.V."/>
        </authorList>
    </citation>
    <scope>NUCLEOTIDE SEQUENCE [LARGE SCALE GENOMIC DNA]</scope>
    <source>
        <strain evidence="3">CBS 593.65</strain>
    </source>
</reference>
<dbReference type="InterPro" id="IPR055222">
    <property type="entry name" value="PRISE-like_Rossmann-fold"/>
</dbReference>
<name>A0A1L9TE70_9EURO</name>
<evidence type="ECO:0000259" key="1">
    <source>
        <dbReference type="Pfam" id="PF22917"/>
    </source>
</evidence>
<dbReference type="EMBL" id="KV878588">
    <property type="protein sequence ID" value="OJJ57685.1"/>
    <property type="molecule type" value="Genomic_DNA"/>
</dbReference>
<dbReference type="OrthoDB" id="1731983at2759"/>
<dbReference type="GeneID" id="63759952"/>
<evidence type="ECO:0000313" key="2">
    <source>
        <dbReference type="EMBL" id="OJJ57685.1"/>
    </source>
</evidence>
<organism evidence="2 3">
    <name type="scientific">Aspergillus sydowii CBS 593.65</name>
    <dbReference type="NCBI Taxonomy" id="1036612"/>
    <lineage>
        <taxon>Eukaryota</taxon>
        <taxon>Fungi</taxon>
        <taxon>Dikarya</taxon>
        <taxon>Ascomycota</taxon>
        <taxon>Pezizomycotina</taxon>
        <taxon>Eurotiomycetes</taxon>
        <taxon>Eurotiomycetidae</taxon>
        <taxon>Eurotiales</taxon>
        <taxon>Aspergillaceae</taxon>
        <taxon>Aspergillus</taxon>
        <taxon>Aspergillus subgen. Nidulantes</taxon>
    </lineage>
</organism>
<gene>
    <name evidence="2" type="ORF">ASPSYDRAFT_205279</name>
</gene>